<dbReference type="EMBL" id="JTDY01000420">
    <property type="protein sequence ID" value="KOB77273.1"/>
    <property type="molecule type" value="Genomic_DNA"/>
</dbReference>
<keyword evidence="2" id="KW-1185">Reference proteome</keyword>
<dbReference type="Proteomes" id="UP000037510">
    <property type="component" value="Unassembled WGS sequence"/>
</dbReference>
<accession>A0A0L7LP06</accession>
<evidence type="ECO:0000313" key="1">
    <source>
        <dbReference type="EMBL" id="KOB77273.1"/>
    </source>
</evidence>
<reference evidence="1 2" key="1">
    <citation type="journal article" date="2015" name="Genome Biol. Evol.">
        <title>The genome of winter moth (Operophtera brumata) provides a genomic perspective on sexual dimorphism and phenology.</title>
        <authorList>
            <person name="Derks M.F."/>
            <person name="Smit S."/>
            <person name="Salis L."/>
            <person name="Schijlen E."/>
            <person name="Bossers A."/>
            <person name="Mateman C."/>
            <person name="Pijl A.S."/>
            <person name="de Ridder D."/>
            <person name="Groenen M.A."/>
            <person name="Visser M.E."/>
            <person name="Megens H.J."/>
        </authorList>
    </citation>
    <scope>NUCLEOTIDE SEQUENCE [LARGE SCALE GENOMIC DNA]</scope>
    <source>
        <strain evidence="1">WM2013NL</strain>
        <tissue evidence="1">Head and thorax</tissue>
    </source>
</reference>
<evidence type="ECO:0000313" key="2">
    <source>
        <dbReference type="Proteomes" id="UP000037510"/>
    </source>
</evidence>
<dbReference type="AlphaFoldDB" id="A0A0L7LP06"/>
<organism evidence="1 2">
    <name type="scientific">Operophtera brumata</name>
    <name type="common">Winter moth</name>
    <name type="synonym">Phalaena brumata</name>
    <dbReference type="NCBI Taxonomy" id="104452"/>
    <lineage>
        <taxon>Eukaryota</taxon>
        <taxon>Metazoa</taxon>
        <taxon>Ecdysozoa</taxon>
        <taxon>Arthropoda</taxon>
        <taxon>Hexapoda</taxon>
        <taxon>Insecta</taxon>
        <taxon>Pterygota</taxon>
        <taxon>Neoptera</taxon>
        <taxon>Endopterygota</taxon>
        <taxon>Lepidoptera</taxon>
        <taxon>Glossata</taxon>
        <taxon>Ditrysia</taxon>
        <taxon>Geometroidea</taxon>
        <taxon>Geometridae</taxon>
        <taxon>Larentiinae</taxon>
        <taxon>Operophtera</taxon>
    </lineage>
</organism>
<gene>
    <name evidence="1" type="ORF">OBRU01_04401</name>
</gene>
<comment type="caution">
    <text evidence="1">The sequence shown here is derived from an EMBL/GenBank/DDBJ whole genome shotgun (WGS) entry which is preliminary data.</text>
</comment>
<protein>
    <submittedName>
        <fullName evidence="1">Uncharacterized protein</fullName>
    </submittedName>
</protein>
<name>A0A0L7LP06_OPEBR</name>
<sequence length="197" mass="22156">MHVTKTAKWRSKKSALRNIMAGSFSSSFPIKRSTSKVVTRRFDDLLPLKHDIFKEHAKLVQDINGLKQVVFVAPLVDDNRDYDESIFHEIIETFSTTTPKPPATKATRTTKPSSIPIILLGGASNRQIVKSQPLNFPKSTVNLVGTTGSPLLKHPYPFVMQGPPQRPLRVCMPTMALSTTTRRPTLWERLIKTLLPR</sequence>
<proteinExistence type="predicted"/>